<feature type="compositionally biased region" description="Basic and acidic residues" evidence="1">
    <location>
        <begin position="161"/>
        <end position="174"/>
    </location>
</feature>
<dbReference type="GeneID" id="30976938"/>
<accession>A0A1L9X951</accession>
<dbReference type="RefSeq" id="XP_020061311.1">
    <property type="nucleotide sequence ID" value="XM_020203124.1"/>
</dbReference>
<dbReference type="OrthoDB" id="5413829at2759"/>
<reference evidence="3" key="1">
    <citation type="journal article" date="2017" name="Genome Biol.">
        <title>Comparative genomics reveals high biological diversity and specific adaptations in the industrially and medically important fungal genus Aspergillus.</title>
        <authorList>
            <person name="de Vries R.P."/>
            <person name="Riley R."/>
            <person name="Wiebenga A."/>
            <person name="Aguilar-Osorio G."/>
            <person name="Amillis S."/>
            <person name="Uchima C.A."/>
            <person name="Anderluh G."/>
            <person name="Asadollahi M."/>
            <person name="Askin M."/>
            <person name="Barry K."/>
            <person name="Battaglia E."/>
            <person name="Bayram O."/>
            <person name="Benocci T."/>
            <person name="Braus-Stromeyer S.A."/>
            <person name="Caldana C."/>
            <person name="Canovas D."/>
            <person name="Cerqueira G.C."/>
            <person name="Chen F."/>
            <person name="Chen W."/>
            <person name="Choi C."/>
            <person name="Clum A."/>
            <person name="Dos Santos R.A."/>
            <person name="Damasio A.R."/>
            <person name="Diallinas G."/>
            <person name="Emri T."/>
            <person name="Fekete E."/>
            <person name="Flipphi M."/>
            <person name="Freyberg S."/>
            <person name="Gallo A."/>
            <person name="Gournas C."/>
            <person name="Habgood R."/>
            <person name="Hainaut M."/>
            <person name="Harispe M.L."/>
            <person name="Henrissat B."/>
            <person name="Hilden K.S."/>
            <person name="Hope R."/>
            <person name="Hossain A."/>
            <person name="Karabika E."/>
            <person name="Karaffa L."/>
            <person name="Karanyi Z."/>
            <person name="Krasevec N."/>
            <person name="Kuo A."/>
            <person name="Kusch H."/>
            <person name="LaButti K."/>
            <person name="Lagendijk E.L."/>
            <person name="Lapidus A."/>
            <person name="Levasseur A."/>
            <person name="Lindquist E."/>
            <person name="Lipzen A."/>
            <person name="Logrieco A.F."/>
            <person name="MacCabe A."/>
            <person name="Maekelae M.R."/>
            <person name="Malavazi I."/>
            <person name="Melin P."/>
            <person name="Meyer V."/>
            <person name="Mielnichuk N."/>
            <person name="Miskei M."/>
            <person name="Molnar A.P."/>
            <person name="Mule G."/>
            <person name="Ngan C.Y."/>
            <person name="Orejas M."/>
            <person name="Orosz E."/>
            <person name="Ouedraogo J.P."/>
            <person name="Overkamp K.M."/>
            <person name="Park H.-S."/>
            <person name="Perrone G."/>
            <person name="Piumi F."/>
            <person name="Punt P.J."/>
            <person name="Ram A.F."/>
            <person name="Ramon A."/>
            <person name="Rauscher S."/>
            <person name="Record E."/>
            <person name="Riano-Pachon D.M."/>
            <person name="Robert V."/>
            <person name="Roehrig J."/>
            <person name="Ruller R."/>
            <person name="Salamov A."/>
            <person name="Salih N.S."/>
            <person name="Samson R.A."/>
            <person name="Sandor E."/>
            <person name="Sanguinetti M."/>
            <person name="Schuetze T."/>
            <person name="Sepcic K."/>
            <person name="Shelest E."/>
            <person name="Sherlock G."/>
            <person name="Sophianopoulou V."/>
            <person name="Squina F.M."/>
            <person name="Sun H."/>
            <person name="Susca A."/>
            <person name="Todd R.B."/>
            <person name="Tsang A."/>
            <person name="Unkles S.E."/>
            <person name="van de Wiele N."/>
            <person name="van Rossen-Uffink D."/>
            <person name="Oliveira J.V."/>
            <person name="Vesth T.C."/>
            <person name="Visser J."/>
            <person name="Yu J.-H."/>
            <person name="Zhou M."/>
            <person name="Andersen M.R."/>
            <person name="Archer D.B."/>
            <person name="Baker S.E."/>
            <person name="Benoit I."/>
            <person name="Brakhage A.A."/>
            <person name="Braus G.H."/>
            <person name="Fischer R."/>
            <person name="Frisvad J.C."/>
            <person name="Goldman G.H."/>
            <person name="Houbraken J."/>
            <person name="Oakley B."/>
            <person name="Pocsi I."/>
            <person name="Scazzocchio C."/>
            <person name="Seiboth B."/>
            <person name="vanKuyk P.A."/>
            <person name="Wortman J."/>
            <person name="Dyer P.S."/>
            <person name="Grigoriev I.V."/>
        </authorList>
    </citation>
    <scope>NUCLEOTIDE SEQUENCE [LARGE SCALE GENOMIC DNA]</scope>
    <source>
        <strain evidence="3">ATCC 16872 / CBS 172.66 / WB 5094</strain>
    </source>
</reference>
<name>A0A1L9X951_ASPA1</name>
<dbReference type="EMBL" id="KV878970">
    <property type="protein sequence ID" value="OJK04972.1"/>
    <property type="molecule type" value="Genomic_DNA"/>
</dbReference>
<dbReference type="Gene3D" id="6.10.250.2790">
    <property type="match status" value="1"/>
</dbReference>
<evidence type="ECO:0000313" key="3">
    <source>
        <dbReference type="Proteomes" id="UP000184546"/>
    </source>
</evidence>
<dbReference type="AlphaFoldDB" id="A0A1L9X951"/>
<protein>
    <submittedName>
        <fullName evidence="2">Uncharacterized protein</fullName>
    </submittedName>
</protein>
<feature type="compositionally biased region" description="Basic and acidic residues" evidence="1">
    <location>
        <begin position="257"/>
        <end position="267"/>
    </location>
</feature>
<dbReference type="VEuPathDB" id="FungiDB:ASPACDRAFT_56380"/>
<organism evidence="2 3">
    <name type="scientific">Aspergillus aculeatus (strain ATCC 16872 / CBS 172.66 / WB 5094)</name>
    <dbReference type="NCBI Taxonomy" id="690307"/>
    <lineage>
        <taxon>Eukaryota</taxon>
        <taxon>Fungi</taxon>
        <taxon>Dikarya</taxon>
        <taxon>Ascomycota</taxon>
        <taxon>Pezizomycotina</taxon>
        <taxon>Eurotiomycetes</taxon>
        <taxon>Eurotiomycetidae</taxon>
        <taxon>Eurotiales</taxon>
        <taxon>Aspergillaceae</taxon>
        <taxon>Aspergillus</taxon>
        <taxon>Aspergillus subgen. Circumdati</taxon>
    </lineage>
</organism>
<feature type="region of interest" description="Disordered" evidence="1">
    <location>
        <begin position="150"/>
        <end position="197"/>
    </location>
</feature>
<feature type="compositionally biased region" description="Low complexity" evidence="1">
    <location>
        <begin position="334"/>
        <end position="354"/>
    </location>
</feature>
<proteinExistence type="predicted"/>
<feature type="region of interest" description="Disordered" evidence="1">
    <location>
        <begin position="248"/>
        <end position="267"/>
    </location>
</feature>
<dbReference type="OMA" id="FGEAMHW"/>
<feature type="region of interest" description="Disordered" evidence="1">
    <location>
        <begin position="52"/>
        <end position="75"/>
    </location>
</feature>
<evidence type="ECO:0000256" key="1">
    <source>
        <dbReference type="SAM" id="MobiDB-lite"/>
    </source>
</evidence>
<evidence type="ECO:0000313" key="2">
    <source>
        <dbReference type="EMBL" id="OJK04972.1"/>
    </source>
</evidence>
<sequence>MAPSKTPSPAPPSASARPSLEQNINPDFTDPSFDPAEYLNNALPALTLASSQSINSSNNSSSSNPPRGAAAGSSSVPLLEMSTQIQSVLSQISAHNVRYSSTLTRLTDEILRGGSRLAYEVEVLRGETIALSDTFAEALRGDIAKFVPEGHPEGVNGGQKGLDDKGEGYDRDSEAVGAGAGDVDGKAEETEAEAEAATIQDPEFITKLRMLNQVRARLEEVVQTFGDAMEWPIPPSETSLASSFISVSAPEAGPENQSREEKGQEVARRLRAEVTGLLESNGGGLEGVEAASRRVEALRTLALVWKGTAEEKARTRVVDSLAKIVEDRRRALESQSRADSSQQASGSSTRAQSAGHRRQESEGPAGGIFRNLQRLREEIYLE</sequence>
<gene>
    <name evidence="2" type="ORF">ASPACDRAFT_56380</name>
</gene>
<feature type="region of interest" description="Disordered" evidence="1">
    <location>
        <begin position="1"/>
        <end position="36"/>
    </location>
</feature>
<feature type="compositionally biased region" description="Pro residues" evidence="1">
    <location>
        <begin position="1"/>
        <end position="12"/>
    </location>
</feature>
<dbReference type="STRING" id="690307.A0A1L9X951"/>
<dbReference type="Proteomes" id="UP000184546">
    <property type="component" value="Unassembled WGS sequence"/>
</dbReference>
<feature type="region of interest" description="Disordered" evidence="1">
    <location>
        <begin position="329"/>
        <end position="369"/>
    </location>
</feature>
<keyword evidence="3" id="KW-1185">Reference proteome</keyword>